<dbReference type="InterPro" id="IPR015421">
    <property type="entry name" value="PyrdxlP-dep_Trfase_major"/>
</dbReference>
<comment type="caution">
    <text evidence="11">The sequence shown here is derived from an EMBL/GenBank/DDBJ whole genome shotgun (WGS) entry which is preliminary data.</text>
</comment>
<dbReference type="EMBL" id="JACHEN010000004">
    <property type="protein sequence ID" value="MBB6214859.1"/>
    <property type="molecule type" value="Genomic_DNA"/>
</dbReference>
<organism evidence="11 12">
    <name type="scientific">Anaerosolibacter carboniphilus</name>
    <dbReference type="NCBI Taxonomy" id="1417629"/>
    <lineage>
        <taxon>Bacteria</taxon>
        <taxon>Bacillati</taxon>
        <taxon>Bacillota</taxon>
        <taxon>Clostridia</taxon>
        <taxon>Peptostreptococcales</taxon>
        <taxon>Thermotaleaceae</taxon>
        <taxon>Anaerosolibacter</taxon>
    </lineage>
</organism>
<keyword evidence="6 8" id="KW-0711">Selenium</keyword>
<evidence type="ECO:0000256" key="3">
    <source>
        <dbReference type="ARBA" id="ARBA00022679"/>
    </source>
</evidence>
<dbReference type="AlphaFoldDB" id="A0A841KXE7"/>
<keyword evidence="4 8" id="KW-0663">Pyridoxal phosphate</keyword>
<dbReference type="SUPFAM" id="SSF53383">
    <property type="entry name" value="PLP-dependent transferases"/>
    <property type="match status" value="1"/>
</dbReference>
<dbReference type="Pfam" id="PF03841">
    <property type="entry name" value="SelA"/>
    <property type="match status" value="1"/>
</dbReference>
<dbReference type="PANTHER" id="PTHR32328:SF0">
    <property type="entry name" value="L-SERYL-TRNA(SEC) SELENIUM TRANSFERASE"/>
    <property type="match status" value="1"/>
</dbReference>
<protein>
    <recommendedName>
        <fullName evidence="8">L-seryl-tRNA(Sec) selenium transferase</fullName>
        <ecNumber evidence="8">2.9.1.1</ecNumber>
    </recommendedName>
    <alternativeName>
        <fullName evidence="8">Selenocysteine synthase</fullName>
        <shortName evidence="8">Sec synthase</shortName>
    </alternativeName>
    <alternativeName>
        <fullName evidence="8">Selenocysteinyl-tRNA(Sec) synthase</fullName>
    </alternativeName>
</protein>
<feature type="domain" description="L-seryl-tRNA selenium transferase N-terminal" evidence="10">
    <location>
        <begin position="10"/>
        <end position="47"/>
    </location>
</feature>
<comment type="subcellular location">
    <subcellularLocation>
        <location evidence="8">Cytoplasm</location>
    </subcellularLocation>
</comment>
<feature type="modified residue" description="N6-(pyridoxal phosphate)lysine" evidence="8 9">
    <location>
        <position position="299"/>
    </location>
</feature>
<dbReference type="InterPro" id="IPR015424">
    <property type="entry name" value="PyrdxlP-dep_Trfase"/>
</dbReference>
<evidence type="ECO:0000256" key="6">
    <source>
        <dbReference type="ARBA" id="ARBA00023266"/>
    </source>
</evidence>
<dbReference type="EC" id="2.9.1.1" evidence="8"/>
<accession>A0A841KXE7</accession>
<comment type="cofactor">
    <cofactor evidence="1 8 9">
        <name>pyridoxal 5'-phosphate</name>
        <dbReference type="ChEBI" id="CHEBI:597326"/>
    </cofactor>
</comment>
<evidence type="ECO:0000313" key="12">
    <source>
        <dbReference type="Proteomes" id="UP000579281"/>
    </source>
</evidence>
<keyword evidence="5 8" id="KW-0648">Protein biosynthesis</keyword>
<reference evidence="11 12" key="1">
    <citation type="submission" date="2020-08" db="EMBL/GenBank/DDBJ databases">
        <title>Genomic Encyclopedia of Type Strains, Phase IV (KMG-IV): sequencing the most valuable type-strain genomes for metagenomic binning, comparative biology and taxonomic classification.</title>
        <authorList>
            <person name="Goeker M."/>
        </authorList>
    </citation>
    <scope>NUCLEOTIDE SEQUENCE [LARGE SCALE GENOMIC DNA]</scope>
    <source>
        <strain evidence="11 12">DSM 103526</strain>
    </source>
</reference>
<keyword evidence="3 8" id="KW-0808">Transferase</keyword>
<dbReference type="GO" id="GO:0001717">
    <property type="term" value="P:conversion of seryl-tRNAsec to selenocys-tRNAsec"/>
    <property type="evidence" value="ECO:0007669"/>
    <property type="project" value="UniProtKB-UniRule"/>
</dbReference>
<comment type="catalytic activity">
    <reaction evidence="8">
        <text>L-seryl-tRNA(Sec) + selenophosphate + H(+) = L-selenocysteinyl-tRNA(Sec) + phosphate</text>
        <dbReference type="Rhea" id="RHEA:22728"/>
        <dbReference type="Rhea" id="RHEA-COMP:9742"/>
        <dbReference type="Rhea" id="RHEA-COMP:9743"/>
        <dbReference type="ChEBI" id="CHEBI:15378"/>
        <dbReference type="ChEBI" id="CHEBI:16144"/>
        <dbReference type="ChEBI" id="CHEBI:43474"/>
        <dbReference type="ChEBI" id="CHEBI:78533"/>
        <dbReference type="ChEBI" id="CHEBI:78573"/>
        <dbReference type="EC" id="2.9.1.1"/>
    </reaction>
</comment>
<evidence type="ECO:0000313" key="11">
    <source>
        <dbReference type="EMBL" id="MBB6214859.1"/>
    </source>
</evidence>
<dbReference type="PANTHER" id="PTHR32328">
    <property type="entry name" value="L-SERYL-TRNA(SEC) SELENIUM TRANSFERASE"/>
    <property type="match status" value="1"/>
</dbReference>
<name>A0A841KXE7_9FIRM</name>
<comment type="pathway">
    <text evidence="8">Aminoacyl-tRNA biosynthesis; selenocysteinyl-tRNA(Sec) biosynthesis; selenocysteinyl-tRNA(Sec) from L-seryl-tRNA(Sec) (bacterial route): step 1/1.</text>
</comment>
<dbReference type="InterPro" id="IPR025862">
    <property type="entry name" value="SelA_trans_N_dom"/>
</dbReference>
<evidence type="ECO:0000256" key="8">
    <source>
        <dbReference type="HAMAP-Rule" id="MF_00423"/>
    </source>
</evidence>
<proteinExistence type="inferred from homology"/>
<dbReference type="HAMAP" id="MF_00423">
    <property type="entry name" value="SelA"/>
    <property type="match status" value="1"/>
</dbReference>
<evidence type="ECO:0000256" key="1">
    <source>
        <dbReference type="ARBA" id="ARBA00001933"/>
    </source>
</evidence>
<evidence type="ECO:0000256" key="9">
    <source>
        <dbReference type="PIRSR" id="PIRSR618319-50"/>
    </source>
</evidence>
<dbReference type="InterPro" id="IPR004534">
    <property type="entry name" value="SelA_trans"/>
</dbReference>
<dbReference type="InterPro" id="IPR018319">
    <property type="entry name" value="SelA-like"/>
</dbReference>
<dbReference type="GO" id="GO:0004125">
    <property type="term" value="F:L-seryl-tRNA(Sec) selenium transferase activity"/>
    <property type="evidence" value="ECO:0007669"/>
    <property type="project" value="UniProtKB-UniRule"/>
</dbReference>
<gene>
    <name evidence="8" type="primary">selA</name>
    <name evidence="11" type="ORF">HNQ80_000944</name>
</gene>
<dbReference type="GO" id="GO:0005737">
    <property type="term" value="C:cytoplasm"/>
    <property type="evidence" value="ECO:0007669"/>
    <property type="project" value="UniProtKB-SubCell"/>
</dbReference>
<dbReference type="Proteomes" id="UP000579281">
    <property type="component" value="Unassembled WGS sequence"/>
</dbReference>
<keyword evidence="12" id="KW-1185">Reference proteome</keyword>
<comment type="function">
    <text evidence="8">Converts seryl-tRNA(Sec) to selenocysteinyl-tRNA(Sec) required for selenoprotein biosynthesis.</text>
</comment>
<dbReference type="NCBIfam" id="TIGR00474">
    <property type="entry name" value="selA"/>
    <property type="match status" value="1"/>
</dbReference>
<dbReference type="Gene3D" id="3.90.1150.180">
    <property type="match status" value="1"/>
</dbReference>
<comment type="similarity">
    <text evidence="7 8">Belongs to the SelA family.</text>
</comment>
<evidence type="ECO:0000259" key="10">
    <source>
        <dbReference type="Pfam" id="PF12390"/>
    </source>
</evidence>
<dbReference type="GO" id="GO:0001514">
    <property type="term" value="P:selenocysteine incorporation"/>
    <property type="evidence" value="ECO:0007669"/>
    <property type="project" value="UniProtKB-UniRule"/>
</dbReference>
<sequence>MPDKKSLFTQIPKIDDILNEDKICQLLMTLPRIIVLDVIRKNIEEIRMQIAQLSEEKINEFQLRYPELLEKIIRDANEKDKMSLTKVVNTTGVILHTNLGRALLSDEIKAAVWNVASSYSTLEIDVKTGKRGSRYVHVEDIITRLTGAESALVVNNNAAAVLLVLSTMAKNKEVIVSRGQLVEIGGSFRVPEVMEQSGALLREVGSTNKTHLFDYERAIREETGALLKVHTSNYRILGFTEEVGLKELVELGRKHCLPVIEDIGSGTFIDFSKYGLAKEPTVQESVAAGVDIITFSGDKLLGGPQAGIIIGKKKYIDLMKKNPLTRAFRVDKMTLAALEATLKIYFDEEDAIKRIPTLHMITMKVEEIESKAQRLKELLKQYKLPCSILLNQAFSQIGGGSMPLVELPSWVIQIKPNQISVNELEKRLREYRTPIITRIQDEQLVFDVRTIKEEEYALILNALVDVMEIKKGDSY</sequence>
<evidence type="ECO:0000256" key="7">
    <source>
        <dbReference type="ARBA" id="ARBA00044507"/>
    </source>
</evidence>
<evidence type="ECO:0000256" key="4">
    <source>
        <dbReference type="ARBA" id="ARBA00022898"/>
    </source>
</evidence>
<keyword evidence="2 8" id="KW-0963">Cytoplasm</keyword>
<evidence type="ECO:0000256" key="5">
    <source>
        <dbReference type="ARBA" id="ARBA00022917"/>
    </source>
</evidence>
<dbReference type="Pfam" id="PF12390">
    <property type="entry name" value="Se-cys_synth_N"/>
    <property type="match status" value="1"/>
</dbReference>
<evidence type="ECO:0000256" key="2">
    <source>
        <dbReference type="ARBA" id="ARBA00022490"/>
    </source>
</evidence>
<dbReference type="Gene3D" id="3.40.640.10">
    <property type="entry name" value="Type I PLP-dependent aspartate aminotransferase-like (Major domain)"/>
    <property type="match status" value="1"/>
</dbReference>
<dbReference type="UniPathway" id="UPA00906">
    <property type="reaction ID" value="UER00896"/>
</dbReference>
<dbReference type="RefSeq" id="WP_184308629.1">
    <property type="nucleotide sequence ID" value="NZ_JACHEN010000004.1"/>
</dbReference>